<protein>
    <submittedName>
        <fullName evidence="4">Tetratricopeptide repeat protein</fullName>
    </submittedName>
</protein>
<gene>
    <name evidence="4" type="ORF">MTR62_02685</name>
</gene>
<keyword evidence="5" id="KW-1185">Reference proteome</keyword>
<dbReference type="InterPro" id="IPR051685">
    <property type="entry name" value="Ycf3/AcsC/BcsC/TPR_MFPF"/>
</dbReference>
<evidence type="ECO:0000256" key="1">
    <source>
        <dbReference type="ARBA" id="ARBA00022737"/>
    </source>
</evidence>
<dbReference type="PROSITE" id="PS51257">
    <property type="entry name" value="PROKAR_LIPOPROTEIN"/>
    <property type="match status" value="1"/>
</dbReference>
<evidence type="ECO:0000313" key="4">
    <source>
        <dbReference type="EMBL" id="MCJ2181621.1"/>
    </source>
</evidence>
<comment type="caution">
    <text evidence="4">The sequence shown here is derived from an EMBL/GenBank/DDBJ whole genome shotgun (WGS) entry which is preliminary data.</text>
</comment>
<keyword evidence="2 3" id="KW-0802">TPR repeat</keyword>
<dbReference type="Proteomes" id="UP001162881">
    <property type="component" value="Unassembled WGS sequence"/>
</dbReference>
<keyword evidence="1" id="KW-0677">Repeat</keyword>
<accession>A0ABT0B9W6</accession>
<dbReference type="SUPFAM" id="SSF48452">
    <property type="entry name" value="TPR-like"/>
    <property type="match status" value="1"/>
</dbReference>
<evidence type="ECO:0000256" key="3">
    <source>
        <dbReference type="PROSITE-ProRule" id="PRU00339"/>
    </source>
</evidence>
<proteinExistence type="predicted"/>
<dbReference type="Gene3D" id="1.25.40.10">
    <property type="entry name" value="Tetratricopeptide repeat domain"/>
    <property type="match status" value="2"/>
</dbReference>
<name>A0ABT0B9W6_9SPHN</name>
<dbReference type="PANTHER" id="PTHR44943">
    <property type="entry name" value="CELLULOSE SYNTHASE OPERON PROTEIN C"/>
    <property type="match status" value="1"/>
</dbReference>
<reference evidence="4" key="1">
    <citation type="submission" date="2022-03" db="EMBL/GenBank/DDBJ databases">
        <title>Identification of a novel bacterium isolated from mangrove sediments.</title>
        <authorList>
            <person name="Pan X."/>
        </authorList>
    </citation>
    <scope>NUCLEOTIDE SEQUENCE</scope>
    <source>
        <strain evidence="4">B1949</strain>
    </source>
</reference>
<dbReference type="Pfam" id="PF13432">
    <property type="entry name" value="TPR_16"/>
    <property type="match status" value="3"/>
</dbReference>
<dbReference type="InterPro" id="IPR011990">
    <property type="entry name" value="TPR-like_helical_dom_sf"/>
</dbReference>
<evidence type="ECO:0000313" key="5">
    <source>
        <dbReference type="Proteomes" id="UP001162881"/>
    </source>
</evidence>
<dbReference type="PROSITE" id="PS50005">
    <property type="entry name" value="TPR"/>
    <property type="match status" value="1"/>
</dbReference>
<organism evidence="4 5">
    <name type="scientific">Novosphingobium organovorum</name>
    <dbReference type="NCBI Taxonomy" id="2930092"/>
    <lineage>
        <taxon>Bacteria</taxon>
        <taxon>Pseudomonadati</taxon>
        <taxon>Pseudomonadota</taxon>
        <taxon>Alphaproteobacteria</taxon>
        <taxon>Sphingomonadales</taxon>
        <taxon>Sphingomonadaceae</taxon>
        <taxon>Novosphingobium</taxon>
    </lineage>
</organism>
<dbReference type="RefSeq" id="WP_244016741.1">
    <property type="nucleotide sequence ID" value="NZ_JALHLF010000005.1"/>
</dbReference>
<dbReference type="InterPro" id="IPR019734">
    <property type="entry name" value="TPR_rpt"/>
</dbReference>
<sequence length="510" mass="53534">MRLILPAAAVFLTLSGCGVDPAQQFTRAQESYARHEFTKAKLDLTDLLDKQPENDKARLLLVQSYLALGDGEAATSALKGFAPGKAPADAAQMLGDAALLRGLPDAALSAVATTTGPEAERVRALAYLAKEDPASARTAFETGLASGSPSAHLLADYARFLLQQGETVRARSLVDQALKREPDSIDALLMDGQTATAQGRLKQALEAYSRALQSYPGNIAALVGKAGVLGDLGRTKDMQKLLDSAAGVAAKTPSLVYLQARAAAARGDWQGTRRILQANEQIARDRDDAAILYAEALHRLGQDEQARAELAPVLIRSPASANARRLLATVQIRLSDGNDALATMAPLVKSSTASAADLRLYAQAAKAAGRPDAAALAAKARFPTPQSMGAAVSDANAALKAGNWANAAAIYQDILSATDGTSPLILNNLAYARSQLGDKQGALEPALKALRYAPDNASVMDTAAWLLYETGKDKARALTLLRKAAAAAPENTTIARHLRTVEAQAKPTDD</sequence>
<dbReference type="PANTHER" id="PTHR44943:SF8">
    <property type="entry name" value="TPR REPEAT-CONTAINING PROTEIN MJ0263"/>
    <property type="match status" value="1"/>
</dbReference>
<evidence type="ECO:0000256" key="2">
    <source>
        <dbReference type="ARBA" id="ARBA00022803"/>
    </source>
</evidence>
<dbReference type="EMBL" id="JALHLF010000005">
    <property type="protein sequence ID" value="MCJ2181621.1"/>
    <property type="molecule type" value="Genomic_DNA"/>
</dbReference>
<dbReference type="SMART" id="SM00028">
    <property type="entry name" value="TPR"/>
    <property type="match status" value="5"/>
</dbReference>
<feature type="repeat" description="TPR" evidence="3">
    <location>
        <begin position="185"/>
        <end position="218"/>
    </location>
</feature>